<reference evidence="2 3" key="1">
    <citation type="journal article" date="2017" name="Int. J. Syst. Evol. Microbiol.">
        <title>Bacillus mangrovi sp. nov., isolated from a sediment sample from a mangrove forest.</title>
        <authorList>
            <person name="Gupta V."/>
            <person name="Singh P.K."/>
            <person name="Korpole S."/>
            <person name="Tanuku N.R.S."/>
            <person name="Pinnaka A.K."/>
        </authorList>
    </citation>
    <scope>NUCLEOTIDE SEQUENCE [LARGE SCALE GENOMIC DNA]</scope>
    <source>
        <strain evidence="2 3">KCTC 33872</strain>
    </source>
</reference>
<evidence type="ECO:0000313" key="2">
    <source>
        <dbReference type="EMBL" id="MTH55414.1"/>
    </source>
</evidence>
<sequence>MLKKIFQSPLFNAMLIGMLGLIMIGNHYPECVPAWLVLDPMVLGIPILILLVFIPFYNKKHPADRIKPTLMPMEFREEDEGQQWITFKATRKVYIFFASIIPVAIATTAYLNHLPYLPVVLLAAMGVTQYVIYWTELRKHA</sequence>
<dbReference type="EMBL" id="WMIB01000028">
    <property type="protein sequence ID" value="MTH55414.1"/>
    <property type="molecule type" value="Genomic_DNA"/>
</dbReference>
<proteinExistence type="predicted"/>
<gene>
    <name evidence="2" type="ORF">GKZ89_18640</name>
</gene>
<keyword evidence="3" id="KW-1185">Reference proteome</keyword>
<feature type="transmembrane region" description="Helical" evidence="1">
    <location>
        <begin position="34"/>
        <end position="57"/>
    </location>
</feature>
<dbReference type="OrthoDB" id="2426546at2"/>
<keyword evidence="1" id="KW-0812">Transmembrane</keyword>
<dbReference type="AlphaFoldDB" id="A0A7X2S804"/>
<dbReference type="RefSeq" id="WP_155113910.1">
    <property type="nucleotide sequence ID" value="NZ_WMIB01000028.1"/>
</dbReference>
<keyword evidence="1" id="KW-1133">Transmembrane helix</keyword>
<accession>A0A7X2S804</accession>
<evidence type="ECO:0000313" key="3">
    <source>
        <dbReference type="Proteomes" id="UP000434639"/>
    </source>
</evidence>
<evidence type="ECO:0000256" key="1">
    <source>
        <dbReference type="SAM" id="Phobius"/>
    </source>
</evidence>
<keyword evidence="1" id="KW-0472">Membrane</keyword>
<organism evidence="2 3">
    <name type="scientific">Metabacillus mangrovi</name>
    <dbReference type="NCBI Taxonomy" id="1491830"/>
    <lineage>
        <taxon>Bacteria</taxon>
        <taxon>Bacillati</taxon>
        <taxon>Bacillota</taxon>
        <taxon>Bacilli</taxon>
        <taxon>Bacillales</taxon>
        <taxon>Bacillaceae</taxon>
        <taxon>Metabacillus</taxon>
    </lineage>
</organism>
<comment type="caution">
    <text evidence="2">The sequence shown here is derived from an EMBL/GenBank/DDBJ whole genome shotgun (WGS) entry which is preliminary data.</text>
</comment>
<feature type="transmembrane region" description="Helical" evidence="1">
    <location>
        <begin position="93"/>
        <end position="110"/>
    </location>
</feature>
<feature type="transmembrane region" description="Helical" evidence="1">
    <location>
        <begin position="116"/>
        <end position="135"/>
    </location>
</feature>
<protein>
    <submittedName>
        <fullName evidence="2">Uncharacterized protein</fullName>
    </submittedName>
</protein>
<dbReference type="Proteomes" id="UP000434639">
    <property type="component" value="Unassembled WGS sequence"/>
</dbReference>
<feature type="transmembrane region" description="Helical" evidence="1">
    <location>
        <begin position="9"/>
        <end position="28"/>
    </location>
</feature>
<name>A0A7X2S804_9BACI</name>